<dbReference type="EMBL" id="LN902842">
    <property type="protein sequence ID" value="CDS42850.1"/>
    <property type="molecule type" value="Genomic_DNA"/>
</dbReference>
<keyword evidence="2 9" id="KW-0436">Ligase</keyword>
<dbReference type="SMART" id="SM00788">
    <property type="entry name" value="Adenylsucc_synt"/>
    <property type="match status" value="1"/>
</dbReference>
<feature type="binding site" evidence="9">
    <location>
        <position position="14"/>
    </location>
    <ligand>
        <name>Mg(2+)</name>
        <dbReference type="ChEBI" id="CHEBI:18420"/>
    </ligand>
</feature>
<keyword evidence="5 9" id="KW-0658">Purine biosynthesis</keyword>
<dbReference type="GO" id="GO:0000287">
    <property type="term" value="F:magnesium ion binding"/>
    <property type="evidence" value="ECO:0007669"/>
    <property type="project" value="UniProtKB-UniRule"/>
</dbReference>
<dbReference type="PROSITE" id="PS00513">
    <property type="entry name" value="ADENYLOSUCCIN_SYN_2"/>
    <property type="match status" value="1"/>
</dbReference>
<dbReference type="FunFam" id="3.90.170.10:FF:000001">
    <property type="entry name" value="Adenylosuccinate synthetase"/>
    <property type="match status" value="1"/>
</dbReference>
<proteinExistence type="inferred from homology"/>
<feature type="active site" description="Proton donor" evidence="9">
    <location>
        <position position="42"/>
    </location>
</feature>
<dbReference type="Gene3D" id="3.90.170.10">
    <property type="entry name" value="Adenylosuccinate Synthetase, subunit A, domain 3"/>
    <property type="match status" value="1"/>
</dbReference>
<dbReference type="FunFam" id="1.10.300.10:FF:000002">
    <property type="entry name" value="Adenylosuccinate synthetase, chloroplastic"/>
    <property type="match status" value="1"/>
</dbReference>
<comment type="cofactor">
    <cofactor evidence="9">
        <name>Mg(2+)</name>
        <dbReference type="ChEBI" id="CHEBI:18420"/>
    </cofactor>
    <text evidence="9">Binds 1 Mg(2+) ion per subunit.</text>
</comment>
<protein>
    <recommendedName>
        <fullName evidence="9 11">Adenylosuccinate synthetase</fullName>
        <shortName evidence="9">AMPSase</shortName>
        <shortName evidence="9">AdSS</shortName>
        <ecNumber evidence="9 11">6.3.4.4</ecNumber>
    </recommendedName>
    <alternativeName>
        <fullName evidence="9">IMP--aspartate ligase</fullName>
    </alternativeName>
</protein>
<reference evidence="12" key="2">
    <citation type="submission" date="2015-11" db="EMBL/GenBank/DDBJ databases">
        <authorList>
            <person name="Zhang Y."/>
            <person name="Guo Z."/>
        </authorList>
    </citation>
    <scope>NUCLEOTIDE SEQUENCE</scope>
</reference>
<dbReference type="GO" id="GO:0004019">
    <property type="term" value="F:adenylosuccinate synthase activity"/>
    <property type="evidence" value="ECO:0007669"/>
    <property type="project" value="UniProtKB-UniRule"/>
</dbReference>
<keyword evidence="7 9" id="KW-0342">GTP-binding</keyword>
<gene>
    <name evidence="12" type="ORF">EmuJ_001056900</name>
</gene>
<feature type="binding site" evidence="9">
    <location>
        <begin position="39"/>
        <end position="42"/>
    </location>
    <ligand>
        <name>IMP</name>
        <dbReference type="ChEBI" id="CHEBI:58053"/>
    </ligand>
</feature>
<evidence type="ECO:0000256" key="3">
    <source>
        <dbReference type="ARBA" id="ARBA00022723"/>
    </source>
</evidence>
<dbReference type="PROSITE" id="PS01266">
    <property type="entry name" value="ADENYLOSUCCIN_SYN_1"/>
    <property type="match status" value="1"/>
</dbReference>
<feature type="binding site" evidence="9">
    <location>
        <position position="230"/>
    </location>
    <ligand>
        <name>IMP</name>
        <dbReference type="ChEBI" id="CHEBI:58053"/>
    </ligand>
</feature>
<feature type="binding site" evidence="9">
    <location>
        <begin position="290"/>
        <end position="296"/>
    </location>
    <ligand>
        <name>substrate</name>
    </ligand>
</feature>
<evidence type="ECO:0000256" key="6">
    <source>
        <dbReference type="ARBA" id="ARBA00022842"/>
    </source>
</evidence>
<feature type="active site" description="Proton acceptor" evidence="9">
    <location>
        <position position="14"/>
    </location>
</feature>
<dbReference type="OMA" id="QSYVRFL"/>
<dbReference type="AlphaFoldDB" id="A0A068YL28"/>
<evidence type="ECO:0000256" key="8">
    <source>
        <dbReference type="ARBA" id="ARBA00050432"/>
    </source>
</evidence>
<dbReference type="Pfam" id="PF00709">
    <property type="entry name" value="Adenylsucc_synt"/>
    <property type="match status" value="1"/>
</dbReference>
<dbReference type="eggNOG" id="KOG1355">
    <property type="taxonomic scope" value="Eukaryota"/>
</dbReference>
<feature type="binding site" evidence="9">
    <location>
        <position position="294"/>
    </location>
    <ligand>
        <name>IMP</name>
        <dbReference type="ChEBI" id="CHEBI:58053"/>
    </ligand>
</feature>
<evidence type="ECO:0000256" key="10">
    <source>
        <dbReference type="PROSITE-ProRule" id="PRU10134"/>
    </source>
</evidence>
<comment type="caution">
    <text evidence="9">Lacks conserved residue(s) required for the propagation of feature annotation.</text>
</comment>
<feature type="binding site" evidence="9">
    <location>
        <position position="215"/>
    </location>
    <ligand>
        <name>IMP</name>
        <dbReference type="ChEBI" id="CHEBI:58053"/>
    </ligand>
</feature>
<keyword evidence="3 9" id="KW-0479">Metal-binding</keyword>
<feature type="binding site" evidence="9">
    <location>
        <position position="136"/>
    </location>
    <ligand>
        <name>IMP</name>
        <dbReference type="ChEBI" id="CHEBI:58053"/>
        <note>ligand shared between dimeric partners</note>
    </ligand>
</feature>
<dbReference type="Gene3D" id="1.10.300.10">
    <property type="entry name" value="Adenylosuccinate Synthetase, subunit A, domain 2"/>
    <property type="match status" value="1"/>
</dbReference>
<sequence length="443" mass="49637">MSGVSVVVGAQWGDEGKGKIVDMLSARCDVICRCQGGNNAGHTVVVDDTQYFFHLVPSGIIRSDTMCVIGNGVEIDTLTKQGVPDVESRIRISESAHLVFDVHRRVDELEEEARGRYIIGTTKRGIGPTYASKVSRRGLRVVDLVGDWNIFCERYDSLVGFYKSHYPTLNVDVKRSLEELYSYRDRLRPMVRNIAFLVNKFAMFDTHRILVECAQSTMLDIDFGTYPYVTSSNCSVGGVCTGLGLPPSRIGSVFGVCKAYTTRVGSGAFPTELTGELAEKLQTAGHEFGVTTGRKRRVGWLDTVVLRYAHMINNFTAVALTKLDVLDDFDEVKIAKDYIDPTTGEVLRCFPSDLSLLSRVEVVYETLPGWKTRTMSIKKYEDMPENARNYVETIERLCDFHVRWIAPLLTPSSGRSFVMIVLSKITFFCGHTYADRFNESILK</sequence>
<feature type="binding site" evidence="9">
    <location>
        <position position="296"/>
    </location>
    <ligand>
        <name>GTP</name>
        <dbReference type="ChEBI" id="CHEBI:37565"/>
    </ligand>
</feature>
<dbReference type="UniPathway" id="UPA00075">
    <property type="reaction ID" value="UER00335"/>
</dbReference>
<dbReference type="PANTHER" id="PTHR11846">
    <property type="entry name" value="ADENYLOSUCCINATE SYNTHETASE"/>
    <property type="match status" value="1"/>
</dbReference>
<evidence type="ECO:0000313" key="13">
    <source>
        <dbReference type="Proteomes" id="UP000017246"/>
    </source>
</evidence>
<comment type="pathway">
    <text evidence="9 11">Purine metabolism; AMP biosynthesis via de novo pathway; AMP from IMP: step 1/2.</text>
</comment>
<reference evidence="12" key="1">
    <citation type="journal article" date="2013" name="Nature">
        <title>The genomes of four tapeworm species reveal adaptations to parasitism.</title>
        <authorList>
            <person name="Tsai I.J."/>
            <person name="Zarowiecki M."/>
            <person name="Holroyd N."/>
            <person name="Garciarrubio A."/>
            <person name="Sanchez-Flores A."/>
            <person name="Brooks K.L."/>
            <person name="Tracey A."/>
            <person name="Bobes R.J."/>
            <person name="Fragoso G."/>
            <person name="Sciutto E."/>
            <person name="Aslett M."/>
            <person name="Beasley H."/>
            <person name="Bennett H.M."/>
            <person name="Cai J."/>
            <person name="Camicia F."/>
            <person name="Clark R."/>
            <person name="Cucher M."/>
            <person name="De Silva N."/>
            <person name="Day T.A."/>
            <person name="Deplazes P."/>
            <person name="Estrada K."/>
            <person name="Fernandez C."/>
            <person name="Holland P.W."/>
            <person name="Hou J."/>
            <person name="Hu S."/>
            <person name="Huckvale T."/>
            <person name="Hung S.S."/>
            <person name="Kamenetzky L."/>
            <person name="Keane J.A."/>
            <person name="Kiss F."/>
            <person name="Koziol U."/>
            <person name="Lambert O."/>
            <person name="Liu K."/>
            <person name="Luo X."/>
            <person name="Luo Y."/>
            <person name="Macchiaroli N."/>
            <person name="Nichol S."/>
            <person name="Paps J."/>
            <person name="Parkinson J."/>
            <person name="Pouchkina-Stantcheva N."/>
            <person name="Riddiford N."/>
            <person name="Rosenzvit M."/>
            <person name="Salinas G."/>
            <person name="Wasmuth J.D."/>
            <person name="Zamanian M."/>
            <person name="Zheng Y."/>
            <person name="Cai X."/>
            <person name="Soberon X."/>
            <person name="Olson P.D."/>
            <person name="Laclette J.P."/>
            <person name="Brehm K."/>
            <person name="Berriman M."/>
            <person name="Garciarrubio A."/>
            <person name="Bobes R.J."/>
            <person name="Fragoso G."/>
            <person name="Sanchez-Flores A."/>
            <person name="Estrada K."/>
            <person name="Cevallos M.A."/>
            <person name="Morett E."/>
            <person name="Gonzalez V."/>
            <person name="Portillo T."/>
            <person name="Ochoa-Leyva A."/>
            <person name="Jose M.V."/>
            <person name="Sciutto E."/>
            <person name="Landa A."/>
            <person name="Jimenez L."/>
            <person name="Valdes V."/>
            <person name="Carrero J.C."/>
            <person name="Larralde C."/>
            <person name="Morales-Montor J."/>
            <person name="Limon-Lason J."/>
            <person name="Soberon X."/>
            <person name="Laclette J.P."/>
        </authorList>
    </citation>
    <scope>NUCLEOTIDE SEQUENCE [LARGE SCALE GENOMIC DNA]</scope>
</reference>
<feature type="binding site" evidence="9">
    <location>
        <begin position="13"/>
        <end position="19"/>
    </location>
    <ligand>
        <name>GTP</name>
        <dbReference type="ChEBI" id="CHEBI:37565"/>
    </ligand>
</feature>
<evidence type="ECO:0000256" key="1">
    <source>
        <dbReference type="ARBA" id="ARBA00011738"/>
    </source>
</evidence>
<dbReference type="NCBIfam" id="TIGR00184">
    <property type="entry name" value="purA"/>
    <property type="match status" value="1"/>
</dbReference>
<dbReference type="InterPro" id="IPR018220">
    <property type="entry name" value="Adenylosuccin_syn_GTP-bd"/>
</dbReference>
<accession>A0A068YL28</accession>
<evidence type="ECO:0000256" key="7">
    <source>
        <dbReference type="ARBA" id="ARBA00023134"/>
    </source>
</evidence>
<feature type="binding site" evidence="9">
    <location>
        <position position="122"/>
    </location>
    <ligand>
        <name>IMP</name>
        <dbReference type="ChEBI" id="CHEBI:58053"/>
    </ligand>
</feature>
<dbReference type="GO" id="GO:0044208">
    <property type="term" value="P:'de novo' AMP biosynthetic process"/>
    <property type="evidence" value="ECO:0007669"/>
    <property type="project" value="UniProtKB-UniRule"/>
</dbReference>
<evidence type="ECO:0000313" key="12">
    <source>
        <dbReference type="EMBL" id="CDS42850.1"/>
    </source>
</evidence>
<dbReference type="GO" id="GO:0005737">
    <property type="term" value="C:cytoplasm"/>
    <property type="evidence" value="ECO:0007669"/>
    <property type="project" value="UniProtKB-SubCell"/>
</dbReference>
<dbReference type="InterPro" id="IPR027417">
    <property type="entry name" value="P-loop_NTPase"/>
</dbReference>
<evidence type="ECO:0000256" key="2">
    <source>
        <dbReference type="ARBA" id="ARBA00022598"/>
    </source>
</evidence>
<dbReference type="STRING" id="6211.A0A068YL28"/>
<feature type="binding site" evidence="9">
    <location>
        <begin position="14"/>
        <end position="17"/>
    </location>
    <ligand>
        <name>IMP</name>
        <dbReference type="ChEBI" id="CHEBI:58053"/>
    </ligand>
</feature>
<dbReference type="NCBIfam" id="NF002223">
    <property type="entry name" value="PRK01117.1"/>
    <property type="match status" value="1"/>
</dbReference>
<feature type="binding site" evidence="9">
    <location>
        <position position="41"/>
    </location>
    <ligand>
        <name>Mg(2+)</name>
        <dbReference type="ChEBI" id="CHEBI:18420"/>
    </ligand>
</feature>
<organism evidence="12 13">
    <name type="scientific">Echinococcus multilocularis</name>
    <name type="common">Fox tapeworm</name>
    <dbReference type="NCBI Taxonomy" id="6211"/>
    <lineage>
        <taxon>Eukaryota</taxon>
        <taxon>Metazoa</taxon>
        <taxon>Spiralia</taxon>
        <taxon>Lophotrochozoa</taxon>
        <taxon>Platyhelminthes</taxon>
        <taxon>Cestoda</taxon>
        <taxon>Eucestoda</taxon>
        <taxon>Cyclophyllidea</taxon>
        <taxon>Taeniidae</taxon>
        <taxon>Echinococcus</taxon>
    </lineage>
</organism>
<keyword evidence="13" id="KW-1185">Reference proteome</keyword>
<name>A0A068YL28_ECHMU</name>
<dbReference type="InterPro" id="IPR042109">
    <property type="entry name" value="Adenylosuccinate_synth_dom1"/>
</dbReference>
<dbReference type="GO" id="GO:0046040">
    <property type="term" value="P:IMP metabolic process"/>
    <property type="evidence" value="ECO:0007669"/>
    <property type="project" value="TreeGrafter"/>
</dbReference>
<keyword evidence="4 9" id="KW-0547">Nucleotide-binding</keyword>
<keyword evidence="6 9" id="KW-0460">Magnesium</keyword>
<feature type="binding site" evidence="9">
    <location>
        <begin position="322"/>
        <end position="324"/>
    </location>
    <ligand>
        <name>GTP</name>
        <dbReference type="ChEBI" id="CHEBI:37565"/>
    </ligand>
</feature>
<comment type="catalytic activity">
    <reaction evidence="8 9 11">
        <text>IMP + L-aspartate + GTP = N(6)-(1,2-dicarboxyethyl)-AMP + GDP + phosphate + 2 H(+)</text>
        <dbReference type="Rhea" id="RHEA:15753"/>
        <dbReference type="ChEBI" id="CHEBI:15378"/>
        <dbReference type="ChEBI" id="CHEBI:29991"/>
        <dbReference type="ChEBI" id="CHEBI:37565"/>
        <dbReference type="ChEBI" id="CHEBI:43474"/>
        <dbReference type="ChEBI" id="CHEBI:57567"/>
        <dbReference type="ChEBI" id="CHEBI:58053"/>
        <dbReference type="ChEBI" id="CHEBI:58189"/>
        <dbReference type="EC" id="6.3.4.4"/>
    </reaction>
</comment>
<comment type="function">
    <text evidence="11">Plays an important role in the de novo pathway of purine nucleotide biosynthesis.</text>
</comment>
<keyword evidence="9" id="KW-0963">Cytoplasm</keyword>
<dbReference type="EC" id="6.3.4.4" evidence="9 11"/>
<dbReference type="HAMAP" id="MF_00011">
    <property type="entry name" value="Adenylosucc_synth"/>
    <property type="match status" value="1"/>
</dbReference>
<feature type="binding site" evidence="9">
    <location>
        <begin position="41"/>
        <end position="43"/>
    </location>
    <ligand>
        <name>GTP</name>
        <dbReference type="ChEBI" id="CHEBI:37565"/>
    </ligand>
</feature>
<feature type="active site" evidence="10">
    <location>
        <position position="133"/>
    </location>
</feature>
<dbReference type="GO" id="GO:0005525">
    <property type="term" value="F:GTP binding"/>
    <property type="evidence" value="ECO:0007669"/>
    <property type="project" value="UniProtKB-UniRule"/>
</dbReference>
<dbReference type="InterPro" id="IPR033128">
    <property type="entry name" value="Adenylosuccin_syn_Lys_AS"/>
</dbReference>
<comment type="subunit">
    <text evidence="1 9">Homodimer.</text>
</comment>
<comment type="similarity">
    <text evidence="9 11">Belongs to the adenylosuccinate synthetase family.</text>
</comment>
<comment type="function">
    <text evidence="9">Plays an important role in the de novo pathway and in the salvage pathway of purine nucleotide biosynthesis. Catalyzes the first commited step in the biosynthesis of AMP from IMP.</text>
</comment>
<dbReference type="PANTHER" id="PTHR11846:SF0">
    <property type="entry name" value="ADENYLOSUCCINATE SYNTHETASE"/>
    <property type="match status" value="1"/>
</dbReference>
<dbReference type="InterPro" id="IPR042111">
    <property type="entry name" value="Adenylosuccinate_synth_dom3"/>
</dbReference>
<evidence type="ECO:0000256" key="9">
    <source>
        <dbReference type="HAMAP-Rule" id="MF_03125"/>
    </source>
</evidence>
<dbReference type="Proteomes" id="UP000017246">
    <property type="component" value="Unassembled WGS sequence"/>
</dbReference>
<dbReference type="Gene3D" id="3.40.440.10">
    <property type="entry name" value="Adenylosuccinate Synthetase, subunit A, domain 1"/>
    <property type="match status" value="1"/>
</dbReference>
<dbReference type="CDD" id="cd03108">
    <property type="entry name" value="AdSS"/>
    <property type="match status" value="1"/>
</dbReference>
<evidence type="ECO:0000256" key="5">
    <source>
        <dbReference type="ARBA" id="ARBA00022755"/>
    </source>
</evidence>
<dbReference type="OrthoDB" id="10265645at2759"/>
<evidence type="ECO:0000256" key="11">
    <source>
        <dbReference type="RuleBase" id="RU000520"/>
    </source>
</evidence>
<comment type="subcellular location">
    <subcellularLocation>
        <location evidence="9">Cytoplasm</location>
    </subcellularLocation>
</comment>
<dbReference type="InterPro" id="IPR042110">
    <property type="entry name" value="Adenylosuccinate_synth_dom2"/>
</dbReference>
<evidence type="ECO:0000256" key="4">
    <source>
        <dbReference type="ARBA" id="ARBA00022741"/>
    </source>
</evidence>
<dbReference type="SUPFAM" id="SSF52540">
    <property type="entry name" value="P-loop containing nucleoside triphosphate hydrolases"/>
    <property type="match status" value="1"/>
</dbReference>
<dbReference type="InterPro" id="IPR001114">
    <property type="entry name" value="Adenylosuccinate_synthetase"/>
</dbReference>